<reference evidence="1" key="1">
    <citation type="submission" date="2005-03" db="EMBL/GenBank/DDBJ databases">
        <authorList>
            <person name="Town C.D."/>
        </authorList>
    </citation>
    <scope>NUCLEOTIDE SEQUENCE</scope>
</reference>
<gene>
    <name evidence="1" type="ORF">MtrDRAFT_AC148396g37v2</name>
</gene>
<accession>A2Q1A9</accession>
<dbReference type="EMBL" id="AC148396">
    <property type="protein sequence ID" value="ABN05726.1"/>
    <property type="molecule type" value="Genomic_DNA"/>
</dbReference>
<evidence type="ECO:0000313" key="1">
    <source>
        <dbReference type="EMBL" id="ABN05726.1"/>
    </source>
</evidence>
<reference evidence="1" key="2">
    <citation type="submission" date="2007-03" db="EMBL/GenBank/DDBJ databases">
        <authorList>
            <consortium name="The International Medicago Genome Annotation Group"/>
        </authorList>
    </citation>
    <scope>NUCLEOTIDE SEQUENCE</scope>
</reference>
<proteinExistence type="predicted"/>
<protein>
    <submittedName>
        <fullName evidence="1">Uncharacterized protein</fullName>
    </submittedName>
</protein>
<name>A2Q1A9_MEDTR</name>
<sequence>MIAISSLSFGITSWHTNQTPKISSLANPLHQIPTPITAPTIVCVADIGSPKFETNRTIESAANKQRTLITVPNKSGQLYCLEKFTL</sequence>
<organism evidence="1">
    <name type="scientific">Medicago truncatula</name>
    <name type="common">Barrel medic</name>
    <name type="synonym">Medicago tribuloides</name>
    <dbReference type="NCBI Taxonomy" id="3880"/>
    <lineage>
        <taxon>Eukaryota</taxon>
        <taxon>Viridiplantae</taxon>
        <taxon>Streptophyta</taxon>
        <taxon>Embryophyta</taxon>
        <taxon>Tracheophyta</taxon>
        <taxon>Spermatophyta</taxon>
        <taxon>Magnoliopsida</taxon>
        <taxon>eudicotyledons</taxon>
        <taxon>Gunneridae</taxon>
        <taxon>Pentapetalae</taxon>
        <taxon>rosids</taxon>
        <taxon>fabids</taxon>
        <taxon>Fabales</taxon>
        <taxon>Fabaceae</taxon>
        <taxon>Papilionoideae</taxon>
        <taxon>50 kb inversion clade</taxon>
        <taxon>NPAAA clade</taxon>
        <taxon>Hologalegina</taxon>
        <taxon>IRL clade</taxon>
        <taxon>Trifolieae</taxon>
        <taxon>Medicago</taxon>
    </lineage>
</organism>
<dbReference type="AlphaFoldDB" id="A2Q1A9"/>